<evidence type="ECO:0000256" key="1">
    <source>
        <dbReference type="ARBA" id="ARBA00004651"/>
    </source>
</evidence>
<keyword evidence="4 8" id="KW-1133">Transmembrane helix</keyword>
<name>A0A6P8YH09_THRPL</name>
<gene>
    <name evidence="10" type="primary">LOC117643960</name>
</gene>
<dbReference type="PANTHER" id="PTHR42643:SF24">
    <property type="entry name" value="IONOTROPIC RECEPTOR 60A"/>
    <property type="match status" value="1"/>
</dbReference>
<dbReference type="KEGG" id="tpal:117643960"/>
<dbReference type="InterPro" id="IPR052192">
    <property type="entry name" value="Insect_Ionotropic_Sensory_Rcpt"/>
</dbReference>
<organism evidence="10">
    <name type="scientific">Thrips palmi</name>
    <name type="common">Melon thrips</name>
    <dbReference type="NCBI Taxonomy" id="161013"/>
    <lineage>
        <taxon>Eukaryota</taxon>
        <taxon>Metazoa</taxon>
        <taxon>Ecdysozoa</taxon>
        <taxon>Arthropoda</taxon>
        <taxon>Hexapoda</taxon>
        <taxon>Insecta</taxon>
        <taxon>Pterygota</taxon>
        <taxon>Neoptera</taxon>
        <taxon>Paraneoptera</taxon>
        <taxon>Thysanoptera</taxon>
        <taxon>Terebrantia</taxon>
        <taxon>Thripoidea</taxon>
        <taxon>Thripidae</taxon>
        <taxon>Thrips</taxon>
    </lineage>
</organism>
<dbReference type="Proteomes" id="UP000515158">
    <property type="component" value="Unplaced"/>
</dbReference>
<evidence type="ECO:0000313" key="10">
    <source>
        <dbReference type="RefSeq" id="XP_034239038.1"/>
    </source>
</evidence>
<evidence type="ECO:0000256" key="3">
    <source>
        <dbReference type="ARBA" id="ARBA00022692"/>
    </source>
</evidence>
<keyword evidence="3 8" id="KW-0812">Transmembrane</keyword>
<dbReference type="InParanoid" id="A0A6P8YH09"/>
<keyword evidence="6" id="KW-0675">Receptor</keyword>
<keyword evidence="7" id="KW-0325">Glycoprotein</keyword>
<keyword evidence="5 8" id="KW-0472">Membrane</keyword>
<feature type="transmembrane region" description="Helical" evidence="8">
    <location>
        <begin position="270"/>
        <end position="288"/>
    </location>
</feature>
<dbReference type="PANTHER" id="PTHR42643">
    <property type="entry name" value="IONOTROPIC RECEPTOR 20A-RELATED"/>
    <property type="match status" value="1"/>
</dbReference>
<protein>
    <submittedName>
        <fullName evidence="10">Uncharacterized protein LOC117643960</fullName>
    </submittedName>
</protein>
<dbReference type="RefSeq" id="XP_034239038.1">
    <property type="nucleotide sequence ID" value="XM_034383147.1"/>
</dbReference>
<sequence>MGKAHWLGALLPRLPTYMTVAIVDADRPASMARLAWAMRNDNCLLLFAEDRPSGLAHAILHHVLTFSRKLLWASTNSTRPSDEDLAQAESGLLQTCSLEAVIALTSKDGSTTFSKAESLCRYREQAVERWLPAAGWQSNAPLFAPRCSSWTRSSPPGTITLHYNRPYSKSQNLLDHPINQVMITLADRMGERFVSIYSGDGNFSGPMDLALNCRLDVMALARPLHHVVHVPPHLVAFPWEMMRVVMVVPSDMGRSRGLFHTLTGELQPPVWAAVVAAAVVVLVGLTLLSRGRPRGRRAADVLNVLAPLLGSPSRGVLAPQRPLSGSWMLVCIVLVAAYQGTLLSRLSNGAPVEQLMSYADLMETNLSVLAPDAMFDDALPPELYPRLIYTSALSNEMQLSEMAQRRDAAKLLSVDFINSLVPFMVPVKLLHAFTVPTRFARSIFLTAKNSPYEEPLRQILGRAHASGLLCHWNSMGDFNISRTKQREKLVDRHKPLGWRNVRALFTVWAAGLAAALAAFAVESIPALAGD</sequence>
<dbReference type="GeneID" id="117643960"/>
<keyword evidence="2" id="KW-1003">Cell membrane</keyword>
<evidence type="ECO:0000256" key="8">
    <source>
        <dbReference type="SAM" id="Phobius"/>
    </source>
</evidence>
<evidence type="ECO:0000256" key="7">
    <source>
        <dbReference type="ARBA" id="ARBA00023180"/>
    </source>
</evidence>
<keyword evidence="9" id="KW-1185">Reference proteome</keyword>
<dbReference type="OrthoDB" id="7773435at2759"/>
<evidence type="ECO:0000256" key="5">
    <source>
        <dbReference type="ARBA" id="ARBA00023136"/>
    </source>
</evidence>
<evidence type="ECO:0000256" key="6">
    <source>
        <dbReference type="ARBA" id="ARBA00023170"/>
    </source>
</evidence>
<accession>A0A6P8YH09</accession>
<feature type="transmembrane region" description="Helical" evidence="8">
    <location>
        <begin position="501"/>
        <end position="521"/>
    </location>
</feature>
<evidence type="ECO:0000256" key="4">
    <source>
        <dbReference type="ARBA" id="ARBA00022989"/>
    </source>
</evidence>
<comment type="subcellular location">
    <subcellularLocation>
        <location evidence="1">Cell membrane</location>
        <topology evidence="1">Multi-pass membrane protein</topology>
    </subcellularLocation>
</comment>
<reference evidence="10" key="1">
    <citation type="submission" date="2025-08" db="UniProtKB">
        <authorList>
            <consortium name="RefSeq"/>
        </authorList>
    </citation>
    <scope>IDENTIFICATION</scope>
    <source>
        <tissue evidence="10">Total insect</tissue>
    </source>
</reference>
<proteinExistence type="predicted"/>
<dbReference type="Gene3D" id="1.10.287.70">
    <property type="match status" value="1"/>
</dbReference>
<evidence type="ECO:0000313" key="9">
    <source>
        <dbReference type="Proteomes" id="UP000515158"/>
    </source>
</evidence>
<dbReference type="GO" id="GO:0005886">
    <property type="term" value="C:plasma membrane"/>
    <property type="evidence" value="ECO:0007669"/>
    <property type="project" value="UniProtKB-SubCell"/>
</dbReference>
<evidence type="ECO:0000256" key="2">
    <source>
        <dbReference type="ARBA" id="ARBA00022475"/>
    </source>
</evidence>
<dbReference type="AlphaFoldDB" id="A0A6P8YH09"/>